<dbReference type="OrthoDB" id="2283488at2759"/>
<dbReference type="PANTHER" id="PTHR47424:SF12">
    <property type="entry name" value="TRANSCRIPTION FACTOR ASQA"/>
    <property type="match status" value="1"/>
</dbReference>
<dbReference type="GO" id="GO:0000978">
    <property type="term" value="F:RNA polymerase II cis-regulatory region sequence-specific DNA binding"/>
    <property type="evidence" value="ECO:0007669"/>
    <property type="project" value="TreeGrafter"/>
</dbReference>
<name>A0A9W9FAG7_9EURO</name>
<reference evidence="8" key="2">
    <citation type="journal article" date="2023" name="IMA Fungus">
        <title>Comparative genomic study of the Penicillium genus elucidates a diverse pangenome and 15 lateral gene transfer events.</title>
        <authorList>
            <person name="Petersen C."/>
            <person name="Sorensen T."/>
            <person name="Nielsen M.R."/>
            <person name="Sondergaard T.E."/>
            <person name="Sorensen J.L."/>
            <person name="Fitzpatrick D.A."/>
            <person name="Frisvad J.C."/>
            <person name="Nielsen K.L."/>
        </authorList>
    </citation>
    <scope>NUCLEOTIDE SEQUENCE</scope>
    <source>
        <strain evidence="8">IBT 30069</strain>
    </source>
</reference>
<dbReference type="PROSITE" id="PS00463">
    <property type="entry name" value="ZN2_CY6_FUNGAL_1"/>
    <property type="match status" value="1"/>
</dbReference>
<accession>A0A9W9FAG7</accession>
<evidence type="ECO:0000313" key="9">
    <source>
        <dbReference type="Proteomes" id="UP001149165"/>
    </source>
</evidence>
<dbReference type="AlphaFoldDB" id="A0A9W9FAG7"/>
<dbReference type="InterPro" id="IPR007219">
    <property type="entry name" value="XnlR_reg_dom"/>
</dbReference>
<keyword evidence="4" id="KW-0804">Transcription</keyword>
<dbReference type="GO" id="GO:0008270">
    <property type="term" value="F:zinc ion binding"/>
    <property type="evidence" value="ECO:0007669"/>
    <property type="project" value="InterPro"/>
</dbReference>
<dbReference type="SMART" id="SM00906">
    <property type="entry name" value="Fungal_trans"/>
    <property type="match status" value="1"/>
</dbReference>
<evidence type="ECO:0000256" key="2">
    <source>
        <dbReference type="ARBA" id="ARBA00023015"/>
    </source>
</evidence>
<keyword evidence="2" id="KW-0805">Transcription regulation</keyword>
<reference evidence="8" key="1">
    <citation type="submission" date="2022-11" db="EMBL/GenBank/DDBJ databases">
        <authorList>
            <person name="Petersen C."/>
        </authorList>
    </citation>
    <scope>NUCLEOTIDE SEQUENCE</scope>
    <source>
        <strain evidence="8">IBT 30069</strain>
    </source>
</reference>
<evidence type="ECO:0000313" key="8">
    <source>
        <dbReference type="EMBL" id="KAJ5096650.1"/>
    </source>
</evidence>
<evidence type="ECO:0000256" key="6">
    <source>
        <dbReference type="SAM" id="MobiDB-lite"/>
    </source>
</evidence>
<dbReference type="SMART" id="SM00066">
    <property type="entry name" value="GAL4"/>
    <property type="match status" value="1"/>
</dbReference>
<organism evidence="8 9">
    <name type="scientific">Penicillium angulare</name>
    <dbReference type="NCBI Taxonomy" id="116970"/>
    <lineage>
        <taxon>Eukaryota</taxon>
        <taxon>Fungi</taxon>
        <taxon>Dikarya</taxon>
        <taxon>Ascomycota</taxon>
        <taxon>Pezizomycotina</taxon>
        <taxon>Eurotiomycetes</taxon>
        <taxon>Eurotiomycetidae</taxon>
        <taxon>Eurotiales</taxon>
        <taxon>Aspergillaceae</taxon>
        <taxon>Penicillium</taxon>
    </lineage>
</organism>
<dbReference type="InterPro" id="IPR051127">
    <property type="entry name" value="Fungal_SecMet_Regulators"/>
</dbReference>
<dbReference type="CDD" id="cd00067">
    <property type="entry name" value="GAL4"/>
    <property type="match status" value="1"/>
</dbReference>
<dbReference type="PANTHER" id="PTHR47424">
    <property type="entry name" value="REGULATORY PROTEIN GAL4"/>
    <property type="match status" value="1"/>
</dbReference>
<protein>
    <recommendedName>
        <fullName evidence="7">Zn(2)-C6 fungal-type domain-containing protein</fullName>
    </recommendedName>
</protein>
<dbReference type="GO" id="GO:0006351">
    <property type="term" value="P:DNA-templated transcription"/>
    <property type="evidence" value="ECO:0007669"/>
    <property type="project" value="InterPro"/>
</dbReference>
<evidence type="ECO:0000259" key="7">
    <source>
        <dbReference type="PROSITE" id="PS50048"/>
    </source>
</evidence>
<dbReference type="PROSITE" id="PS50048">
    <property type="entry name" value="ZN2_CY6_FUNGAL_2"/>
    <property type="match status" value="1"/>
</dbReference>
<feature type="region of interest" description="Disordered" evidence="6">
    <location>
        <begin position="1"/>
        <end position="41"/>
    </location>
</feature>
<dbReference type="Proteomes" id="UP001149165">
    <property type="component" value="Unassembled WGS sequence"/>
</dbReference>
<feature type="compositionally biased region" description="Low complexity" evidence="6">
    <location>
        <begin position="20"/>
        <end position="29"/>
    </location>
</feature>
<feature type="compositionally biased region" description="Basic residues" evidence="6">
    <location>
        <begin position="1"/>
        <end position="14"/>
    </location>
</feature>
<keyword evidence="1" id="KW-0479">Metal-binding</keyword>
<dbReference type="GO" id="GO:0000435">
    <property type="term" value="P:positive regulation of transcription from RNA polymerase II promoter by galactose"/>
    <property type="evidence" value="ECO:0007669"/>
    <property type="project" value="TreeGrafter"/>
</dbReference>
<dbReference type="SUPFAM" id="SSF57701">
    <property type="entry name" value="Zn2/Cys6 DNA-binding domain"/>
    <property type="match status" value="1"/>
</dbReference>
<dbReference type="GO" id="GO:0005634">
    <property type="term" value="C:nucleus"/>
    <property type="evidence" value="ECO:0007669"/>
    <property type="project" value="TreeGrafter"/>
</dbReference>
<keyword evidence="5" id="KW-0539">Nucleus</keyword>
<dbReference type="EMBL" id="JAPQKH010000005">
    <property type="protein sequence ID" value="KAJ5096650.1"/>
    <property type="molecule type" value="Genomic_DNA"/>
</dbReference>
<keyword evidence="9" id="KW-1185">Reference proteome</keyword>
<dbReference type="InterPro" id="IPR036864">
    <property type="entry name" value="Zn2-C6_fun-type_DNA-bd_sf"/>
</dbReference>
<comment type="caution">
    <text evidence="8">The sequence shown here is derived from an EMBL/GenBank/DDBJ whole genome shotgun (WGS) entry which is preliminary data.</text>
</comment>
<dbReference type="InterPro" id="IPR001138">
    <property type="entry name" value="Zn2Cys6_DnaBD"/>
</dbReference>
<dbReference type="GO" id="GO:0000981">
    <property type="term" value="F:DNA-binding transcription factor activity, RNA polymerase II-specific"/>
    <property type="evidence" value="ECO:0007669"/>
    <property type="project" value="InterPro"/>
</dbReference>
<dbReference type="Pfam" id="PF00172">
    <property type="entry name" value="Zn_clus"/>
    <property type="match status" value="1"/>
</dbReference>
<dbReference type="CDD" id="cd12148">
    <property type="entry name" value="fungal_TF_MHR"/>
    <property type="match status" value="1"/>
</dbReference>
<evidence type="ECO:0000256" key="3">
    <source>
        <dbReference type="ARBA" id="ARBA00023125"/>
    </source>
</evidence>
<dbReference type="Pfam" id="PF04082">
    <property type="entry name" value="Fungal_trans"/>
    <property type="match status" value="1"/>
</dbReference>
<proteinExistence type="predicted"/>
<evidence type="ECO:0000256" key="5">
    <source>
        <dbReference type="ARBA" id="ARBA00023242"/>
    </source>
</evidence>
<dbReference type="Gene3D" id="4.10.240.10">
    <property type="entry name" value="Zn(2)-C6 fungal-type DNA-binding domain"/>
    <property type="match status" value="1"/>
</dbReference>
<evidence type="ECO:0000256" key="4">
    <source>
        <dbReference type="ARBA" id="ARBA00023163"/>
    </source>
</evidence>
<evidence type="ECO:0000256" key="1">
    <source>
        <dbReference type="ARBA" id="ARBA00022723"/>
    </source>
</evidence>
<sequence>MFHKFSAKPKKAGRQAKGFGTTDNNNDGNAEQTGSPMTKRQKVAKACDRCRLQRIKCDETKPCEQCVASKVECTVSYGSTRSFQANTSTVDHPEHQSPLLSPVPPITPGKEGPLEIKIPNQHARQEYLDHAAHVLGFFHSGQSDSSHNLAARCCLFPQLPHPAVPAEHPLASNGLLKSQRSYYIRLFWDLCHPILQILTEAEISELEALPQRTIFDEYSTKSALVDTMIALGIQHSHATGLSQRILGFQQQSQPSSSSKTPWPGFEYFHRARECMRTSSEVSIDALRCHVLMALYFMKGNAFCDAYNLIGITVRKAYIANFHRPPPSFLSEIEKTARMQLWWLLFSLDIQCSLQLGVPAAIQQSLVKCPLPTEDSFSHQGIAPGDRDESINGYIYSTSMAKLAAIVSDISSASISTMDLVNEDNSPATLEYHAATLKCTLKDIGLWRHQLPPGTLPRKYGNNPENTELLDFDRVMALPTSIQRQTVLLELHYHNVYTLIQRPFVRLCNLYPNTISKAISQSDIPQPYVDLQVSSAVHHATIIIETIFTVCSTSDVLYGWSEVLQPLWNATLTIIAYIYAKSLDSVETSVLDSLAHAQTIFKAFSPTCPTAFCAKGIVGSLAYSMHSMIALGSGKSVNYDEIGGYPFAALSARQASGVFESASSPTMASPTMGSPTMGSSSQMSIPDLNWMNVQFDES</sequence>
<gene>
    <name evidence="8" type="ORF">N7456_007371</name>
</gene>
<feature type="domain" description="Zn(2)-C6 fungal-type" evidence="7">
    <location>
        <begin position="46"/>
        <end position="75"/>
    </location>
</feature>
<keyword evidence="3" id="KW-0238">DNA-binding</keyword>